<evidence type="ECO:0000256" key="7">
    <source>
        <dbReference type="ARBA" id="ARBA00023016"/>
    </source>
</evidence>
<name>A0ABV1BUU0_9FIRM</name>
<comment type="caution">
    <text evidence="8">The sequence shown here is derived from an EMBL/GenBank/DDBJ whole genome shotgun (WGS) entry which is preliminary data.</text>
</comment>
<accession>A0ABV1BUU0</accession>
<evidence type="ECO:0000256" key="6">
    <source>
        <dbReference type="ARBA" id="ARBA00022884"/>
    </source>
</evidence>
<evidence type="ECO:0000256" key="2">
    <source>
        <dbReference type="ARBA" id="ARBA00022649"/>
    </source>
</evidence>
<protein>
    <submittedName>
        <fullName evidence="8">Type II toxin-antitoxin system HicA family toxin</fullName>
    </submittedName>
</protein>
<keyword evidence="4" id="KW-0255">Endonuclease</keyword>
<dbReference type="RefSeq" id="WP_349153231.1">
    <property type="nucleotide sequence ID" value="NZ_DAWCMB010000398.1"/>
</dbReference>
<dbReference type="Proteomes" id="UP001442364">
    <property type="component" value="Unassembled WGS sequence"/>
</dbReference>
<evidence type="ECO:0000256" key="5">
    <source>
        <dbReference type="ARBA" id="ARBA00022801"/>
    </source>
</evidence>
<keyword evidence="9" id="KW-1185">Reference proteome</keyword>
<proteinExistence type="inferred from homology"/>
<evidence type="ECO:0000256" key="4">
    <source>
        <dbReference type="ARBA" id="ARBA00022759"/>
    </source>
</evidence>
<evidence type="ECO:0000256" key="1">
    <source>
        <dbReference type="ARBA" id="ARBA00006620"/>
    </source>
</evidence>
<evidence type="ECO:0000313" key="8">
    <source>
        <dbReference type="EMBL" id="MEQ2378820.1"/>
    </source>
</evidence>
<keyword evidence="3" id="KW-0540">Nuclease</keyword>
<organism evidence="8 9">
    <name type="scientific">[Lactobacillus] rogosae</name>
    <dbReference type="NCBI Taxonomy" id="706562"/>
    <lineage>
        <taxon>Bacteria</taxon>
        <taxon>Bacillati</taxon>
        <taxon>Bacillota</taxon>
        <taxon>Clostridia</taxon>
        <taxon>Lachnospirales</taxon>
        <taxon>Lachnospiraceae</taxon>
        <taxon>Lachnospira</taxon>
    </lineage>
</organism>
<keyword evidence="2" id="KW-1277">Toxin-antitoxin system</keyword>
<sequence length="60" mass="6814">MTVRELDKLIRNDGWYLVKQVGSHMQYKHPTKAGKVTIPNHRGDVDIRTANSVLKQAGLK</sequence>
<dbReference type="InterPro" id="IPR038570">
    <property type="entry name" value="HicA_sf"/>
</dbReference>
<gene>
    <name evidence="8" type="ORF">WMO14_02835</name>
</gene>
<dbReference type="InterPro" id="IPR012933">
    <property type="entry name" value="HicA_mRNA_interferase"/>
</dbReference>
<dbReference type="Gene3D" id="3.30.920.30">
    <property type="entry name" value="Hypothetical protein"/>
    <property type="match status" value="1"/>
</dbReference>
<keyword evidence="5" id="KW-0378">Hydrolase</keyword>
<keyword evidence="6" id="KW-0694">RNA-binding</keyword>
<dbReference type="Pfam" id="PF07927">
    <property type="entry name" value="HicA_toxin"/>
    <property type="match status" value="1"/>
</dbReference>
<reference evidence="8 9" key="1">
    <citation type="submission" date="2024-03" db="EMBL/GenBank/DDBJ databases">
        <title>Human intestinal bacterial collection.</title>
        <authorList>
            <person name="Pauvert C."/>
            <person name="Hitch T.C.A."/>
            <person name="Clavel T."/>
        </authorList>
    </citation>
    <scope>NUCLEOTIDE SEQUENCE [LARGE SCALE GENOMIC DNA]</scope>
    <source>
        <strain evidence="8 9">CLA-AA-H255</strain>
    </source>
</reference>
<comment type="similarity">
    <text evidence="1">Belongs to the HicA mRNA interferase family.</text>
</comment>
<dbReference type="EMBL" id="JBBMER010000002">
    <property type="protein sequence ID" value="MEQ2378820.1"/>
    <property type="molecule type" value="Genomic_DNA"/>
</dbReference>
<keyword evidence="7" id="KW-0346">Stress response</keyword>
<evidence type="ECO:0000256" key="3">
    <source>
        <dbReference type="ARBA" id="ARBA00022722"/>
    </source>
</evidence>
<evidence type="ECO:0000313" key="9">
    <source>
        <dbReference type="Proteomes" id="UP001442364"/>
    </source>
</evidence>
<dbReference type="SUPFAM" id="SSF54786">
    <property type="entry name" value="YcfA/nrd intein domain"/>
    <property type="match status" value="1"/>
</dbReference>